<dbReference type="Pfam" id="PF05697">
    <property type="entry name" value="Trigger_N"/>
    <property type="match status" value="1"/>
</dbReference>
<dbReference type="GO" id="GO:0051083">
    <property type="term" value="P:'de novo' cotranslational protein folding"/>
    <property type="evidence" value="ECO:0007669"/>
    <property type="project" value="TreeGrafter"/>
</dbReference>
<dbReference type="Pfam" id="PF00254">
    <property type="entry name" value="FKBP_C"/>
    <property type="match status" value="1"/>
</dbReference>
<dbReference type="GO" id="GO:0015031">
    <property type="term" value="P:protein transport"/>
    <property type="evidence" value="ECO:0007669"/>
    <property type="project" value="InterPro"/>
</dbReference>
<dbReference type="Pfam" id="PF05698">
    <property type="entry name" value="Trigger_C"/>
    <property type="match status" value="1"/>
</dbReference>
<keyword evidence="9 12" id="KW-0131">Cell cycle</keyword>
<dbReference type="InterPro" id="IPR008881">
    <property type="entry name" value="Trigger_fac_ribosome-bd_bac"/>
</dbReference>
<evidence type="ECO:0000256" key="7">
    <source>
        <dbReference type="ARBA" id="ARBA00023186"/>
    </source>
</evidence>
<dbReference type="Gene3D" id="3.30.70.1050">
    <property type="entry name" value="Trigger factor ribosome-binding domain"/>
    <property type="match status" value="1"/>
</dbReference>
<dbReference type="InterPro" id="IPR008880">
    <property type="entry name" value="Trigger_fac_C"/>
</dbReference>
<evidence type="ECO:0000256" key="1">
    <source>
        <dbReference type="ARBA" id="ARBA00000971"/>
    </source>
</evidence>
<protein>
    <recommendedName>
        <fullName evidence="4 12">Trigger factor</fullName>
    </recommendedName>
</protein>
<dbReference type="HAMAP" id="MF_00303">
    <property type="entry name" value="Trigger_factor_Tig"/>
    <property type="match status" value="1"/>
</dbReference>
<dbReference type="GO" id="GO:0051301">
    <property type="term" value="P:cell division"/>
    <property type="evidence" value="ECO:0007669"/>
    <property type="project" value="UniProtKB-KW"/>
</dbReference>
<evidence type="ECO:0000256" key="10">
    <source>
        <dbReference type="ARBA" id="ARBA00024849"/>
    </source>
</evidence>
<evidence type="ECO:0000256" key="11">
    <source>
        <dbReference type="PROSITE-ProRule" id="PRU00277"/>
    </source>
</evidence>
<keyword evidence="7 12" id="KW-0143">Chaperone</keyword>
<evidence type="ECO:0000256" key="2">
    <source>
        <dbReference type="ARBA" id="ARBA00004496"/>
    </source>
</evidence>
<reference evidence="14" key="1">
    <citation type="submission" date="2020-10" db="EMBL/GenBank/DDBJ databases">
        <authorList>
            <person name="Gilroy R."/>
        </authorList>
    </citation>
    <scope>NUCLEOTIDE SEQUENCE</scope>
    <source>
        <strain evidence="14">ChiBcec7-5410</strain>
    </source>
</reference>
<sequence length="423" mass="46651">KNPVETNKYELIVSVPAEEFAAACDKVFKKRAKQFQVPGFRKGKAPRKTIEKLYGEGVFFEEAVNDIAPVALQAAYDESGLEIVVRPEVEVTAVSKEEGVTMKAICIVKPEIVVKNYKGIKASKDVAPVTDEEVDAEVERMRNRNARTITVEDRAAANGDIVNIDFEGFVDGKAFEGGKAERFNLTLGSGQFIPGFEDQIVGHNTGDEFDVNVTFPEDYQAAELAGKPAVFKCKLHEISAKELPALDDEFVKDVSEFDTLDELKADIRSKLTTSKENAANTAFENALIDGVIANMEGEIPEEMFDARADEMVQDFEYRLSTQGMNLDVYMQYTGSTRESLRASFKEQATRQVKVALALEKIVEAEGITASDEDVEAEVAKLVEQYKSQNITAEQIKAAMGDQLKNDIAQKKAVELIKSTAVAE</sequence>
<evidence type="ECO:0000256" key="8">
    <source>
        <dbReference type="ARBA" id="ARBA00023235"/>
    </source>
</evidence>
<dbReference type="InterPro" id="IPR036611">
    <property type="entry name" value="Trigger_fac_ribosome-bd_sf"/>
</dbReference>
<dbReference type="PANTHER" id="PTHR30560:SF3">
    <property type="entry name" value="TRIGGER FACTOR-LIKE PROTEIN TIG, CHLOROPLASTIC"/>
    <property type="match status" value="1"/>
</dbReference>
<feature type="non-terminal residue" evidence="14">
    <location>
        <position position="1"/>
    </location>
</feature>
<name>A0A9D1H7A1_9FIRM</name>
<evidence type="ECO:0000256" key="3">
    <source>
        <dbReference type="ARBA" id="ARBA00005464"/>
    </source>
</evidence>
<dbReference type="GO" id="GO:0043335">
    <property type="term" value="P:protein unfolding"/>
    <property type="evidence" value="ECO:0007669"/>
    <property type="project" value="TreeGrafter"/>
</dbReference>
<feature type="domain" description="PPIase FKBP-type" evidence="13">
    <location>
        <begin position="159"/>
        <end position="219"/>
    </location>
</feature>
<dbReference type="PROSITE" id="PS50059">
    <property type="entry name" value="FKBP_PPIASE"/>
    <property type="match status" value="1"/>
</dbReference>
<dbReference type="FunFam" id="3.10.50.40:FF:000001">
    <property type="entry name" value="Trigger factor"/>
    <property type="match status" value="1"/>
</dbReference>
<evidence type="ECO:0000313" key="15">
    <source>
        <dbReference type="Proteomes" id="UP000824160"/>
    </source>
</evidence>
<evidence type="ECO:0000256" key="6">
    <source>
        <dbReference type="ARBA" id="ARBA00023110"/>
    </source>
</evidence>
<comment type="function">
    <text evidence="10">Involved in protein export. Acts as a chaperone by maintaining the newly synthesized protein in an open conformation. Functions as a peptidyl-prolyl cis-trans isomerase.</text>
</comment>
<evidence type="ECO:0000256" key="9">
    <source>
        <dbReference type="ARBA" id="ARBA00023306"/>
    </source>
</evidence>
<evidence type="ECO:0000256" key="4">
    <source>
        <dbReference type="ARBA" id="ARBA00016902"/>
    </source>
</evidence>
<keyword evidence="8 11" id="KW-0413">Isomerase</keyword>
<evidence type="ECO:0000313" key="14">
    <source>
        <dbReference type="EMBL" id="HIT95210.1"/>
    </source>
</evidence>
<dbReference type="InterPro" id="IPR005215">
    <property type="entry name" value="Trig_fac"/>
</dbReference>
<dbReference type="Gene3D" id="1.10.3120.10">
    <property type="entry name" value="Trigger factor, C-terminal domain"/>
    <property type="match status" value="1"/>
</dbReference>
<dbReference type="Gene3D" id="3.10.50.40">
    <property type="match status" value="1"/>
</dbReference>
<gene>
    <name evidence="14" type="ORF">IAC43_08485</name>
</gene>
<keyword evidence="6 11" id="KW-0697">Rotamase</keyword>
<dbReference type="InterPro" id="IPR027304">
    <property type="entry name" value="Trigger_fact/SurA_dom_sf"/>
</dbReference>
<dbReference type="SUPFAM" id="SSF54534">
    <property type="entry name" value="FKBP-like"/>
    <property type="match status" value="1"/>
</dbReference>
<dbReference type="AlphaFoldDB" id="A0A9D1H7A1"/>
<dbReference type="GO" id="GO:0005737">
    <property type="term" value="C:cytoplasm"/>
    <property type="evidence" value="ECO:0007669"/>
    <property type="project" value="UniProtKB-SubCell"/>
</dbReference>
<dbReference type="InterPro" id="IPR046357">
    <property type="entry name" value="PPIase_dom_sf"/>
</dbReference>
<proteinExistence type="inferred from homology"/>
<dbReference type="SUPFAM" id="SSF102735">
    <property type="entry name" value="Trigger factor ribosome-binding domain"/>
    <property type="match status" value="1"/>
</dbReference>
<evidence type="ECO:0000256" key="12">
    <source>
        <dbReference type="RuleBase" id="RU003914"/>
    </source>
</evidence>
<dbReference type="GO" id="GO:0044183">
    <property type="term" value="F:protein folding chaperone"/>
    <property type="evidence" value="ECO:0007669"/>
    <property type="project" value="TreeGrafter"/>
</dbReference>
<accession>A0A9D1H7A1</accession>
<comment type="similarity">
    <text evidence="3 12">Belongs to the FKBP-type PPIase family. Tig subfamily.</text>
</comment>
<comment type="catalytic activity">
    <reaction evidence="1 11">
        <text>[protein]-peptidylproline (omega=180) = [protein]-peptidylproline (omega=0)</text>
        <dbReference type="Rhea" id="RHEA:16237"/>
        <dbReference type="Rhea" id="RHEA-COMP:10747"/>
        <dbReference type="Rhea" id="RHEA-COMP:10748"/>
        <dbReference type="ChEBI" id="CHEBI:83833"/>
        <dbReference type="ChEBI" id="CHEBI:83834"/>
        <dbReference type="EC" id="5.2.1.8"/>
    </reaction>
</comment>
<comment type="subcellular location">
    <subcellularLocation>
        <location evidence="2">Cytoplasm</location>
    </subcellularLocation>
</comment>
<dbReference type="GO" id="GO:0003755">
    <property type="term" value="F:peptidyl-prolyl cis-trans isomerase activity"/>
    <property type="evidence" value="ECO:0007669"/>
    <property type="project" value="UniProtKB-KW"/>
</dbReference>
<dbReference type="PANTHER" id="PTHR30560">
    <property type="entry name" value="TRIGGER FACTOR CHAPERONE AND PEPTIDYL-PROLYL CIS/TRANS ISOMERASE"/>
    <property type="match status" value="1"/>
</dbReference>
<keyword evidence="5 12" id="KW-0132">Cell division</keyword>
<comment type="caution">
    <text evidence="14">The sequence shown here is derived from an EMBL/GenBank/DDBJ whole genome shotgun (WGS) entry which is preliminary data.</text>
</comment>
<organism evidence="14 15">
    <name type="scientific">Candidatus Faecivivens stercoripullorum</name>
    <dbReference type="NCBI Taxonomy" id="2840805"/>
    <lineage>
        <taxon>Bacteria</taxon>
        <taxon>Bacillati</taxon>
        <taxon>Bacillota</taxon>
        <taxon>Clostridia</taxon>
        <taxon>Eubacteriales</taxon>
        <taxon>Oscillospiraceae</taxon>
        <taxon>Oscillospiraceae incertae sedis</taxon>
        <taxon>Candidatus Faecivivens</taxon>
    </lineage>
</organism>
<dbReference type="SUPFAM" id="SSF109998">
    <property type="entry name" value="Triger factor/SurA peptide-binding domain-like"/>
    <property type="match status" value="1"/>
</dbReference>
<evidence type="ECO:0000259" key="13">
    <source>
        <dbReference type="PROSITE" id="PS50059"/>
    </source>
</evidence>
<dbReference type="GO" id="GO:0043022">
    <property type="term" value="F:ribosome binding"/>
    <property type="evidence" value="ECO:0007669"/>
    <property type="project" value="TreeGrafter"/>
</dbReference>
<dbReference type="PIRSF" id="PIRSF003095">
    <property type="entry name" value="Trigger_factor"/>
    <property type="match status" value="1"/>
</dbReference>
<evidence type="ECO:0000256" key="5">
    <source>
        <dbReference type="ARBA" id="ARBA00022618"/>
    </source>
</evidence>
<dbReference type="InterPro" id="IPR001179">
    <property type="entry name" value="PPIase_FKBP_dom"/>
</dbReference>
<dbReference type="Proteomes" id="UP000824160">
    <property type="component" value="Unassembled WGS sequence"/>
</dbReference>
<dbReference type="InterPro" id="IPR037041">
    <property type="entry name" value="Trigger_fac_C_sf"/>
</dbReference>
<reference evidence="14" key="2">
    <citation type="journal article" date="2021" name="PeerJ">
        <title>Extensive microbial diversity within the chicken gut microbiome revealed by metagenomics and culture.</title>
        <authorList>
            <person name="Gilroy R."/>
            <person name="Ravi A."/>
            <person name="Getino M."/>
            <person name="Pursley I."/>
            <person name="Horton D.L."/>
            <person name="Alikhan N.F."/>
            <person name="Baker D."/>
            <person name="Gharbi K."/>
            <person name="Hall N."/>
            <person name="Watson M."/>
            <person name="Adriaenssens E.M."/>
            <person name="Foster-Nyarko E."/>
            <person name="Jarju S."/>
            <person name="Secka A."/>
            <person name="Antonio M."/>
            <person name="Oren A."/>
            <person name="Chaudhuri R.R."/>
            <person name="La Ragione R."/>
            <person name="Hildebrand F."/>
            <person name="Pallen M.J."/>
        </authorList>
    </citation>
    <scope>NUCLEOTIDE SEQUENCE</scope>
    <source>
        <strain evidence="14">ChiBcec7-5410</strain>
    </source>
</reference>
<dbReference type="NCBIfam" id="TIGR00115">
    <property type="entry name" value="tig"/>
    <property type="match status" value="1"/>
</dbReference>
<dbReference type="EMBL" id="DVLW01000233">
    <property type="protein sequence ID" value="HIT95210.1"/>
    <property type="molecule type" value="Genomic_DNA"/>
</dbReference>